<proteinExistence type="predicted"/>
<protein>
    <submittedName>
        <fullName evidence="6">Response regulator transcription factor</fullName>
    </submittedName>
</protein>
<dbReference type="RefSeq" id="WP_139986618.1">
    <property type="nucleotide sequence ID" value="NZ_VENP01000020.1"/>
</dbReference>
<dbReference type="Gene3D" id="3.40.50.2300">
    <property type="match status" value="1"/>
</dbReference>
<dbReference type="PRINTS" id="PR00038">
    <property type="entry name" value="HTHLUXR"/>
</dbReference>
<dbReference type="Pfam" id="PF00072">
    <property type="entry name" value="Response_reg"/>
    <property type="match status" value="1"/>
</dbReference>
<evidence type="ECO:0000256" key="1">
    <source>
        <dbReference type="ARBA" id="ARBA00023015"/>
    </source>
</evidence>
<evidence type="ECO:0000259" key="5">
    <source>
        <dbReference type="PROSITE" id="PS50110"/>
    </source>
</evidence>
<feature type="domain" description="Response regulatory" evidence="5">
    <location>
        <begin position="6"/>
        <end position="120"/>
    </location>
</feature>
<dbReference type="InterPro" id="IPR001789">
    <property type="entry name" value="Sig_transdc_resp-reg_receiver"/>
</dbReference>
<evidence type="ECO:0000313" key="7">
    <source>
        <dbReference type="Proteomes" id="UP000313849"/>
    </source>
</evidence>
<dbReference type="SMART" id="SM00421">
    <property type="entry name" value="HTH_LUXR"/>
    <property type="match status" value="1"/>
</dbReference>
<reference evidence="6 7" key="1">
    <citation type="submission" date="2019-06" db="EMBL/GenBank/DDBJ databases">
        <title>Draft genome sequence of Miniimonas arenae KCTC 19750T isolated from sea sand.</title>
        <authorList>
            <person name="Park S.-J."/>
        </authorList>
    </citation>
    <scope>NUCLEOTIDE SEQUENCE [LARGE SCALE GENOMIC DNA]</scope>
    <source>
        <strain evidence="6 7">KCTC 19750</strain>
    </source>
</reference>
<dbReference type="SMART" id="SM00448">
    <property type="entry name" value="REC"/>
    <property type="match status" value="1"/>
</dbReference>
<dbReference type="GO" id="GO:0000160">
    <property type="term" value="P:phosphorelay signal transduction system"/>
    <property type="evidence" value="ECO:0007669"/>
    <property type="project" value="InterPro"/>
</dbReference>
<keyword evidence="7" id="KW-1185">Reference proteome</keyword>
<evidence type="ECO:0000256" key="4">
    <source>
        <dbReference type="PROSITE-ProRule" id="PRU00169"/>
    </source>
</evidence>
<feature type="modified residue" description="4-aspartylphosphate" evidence="4">
    <location>
        <position position="56"/>
    </location>
</feature>
<keyword evidence="4" id="KW-0597">Phosphoprotein</keyword>
<name>A0A5C5BCC0_9MICO</name>
<dbReference type="PROSITE" id="PS50110">
    <property type="entry name" value="RESPONSE_REGULATORY"/>
    <property type="match status" value="1"/>
</dbReference>
<dbReference type="PANTHER" id="PTHR43214:SF41">
    <property type="entry name" value="NITRATE_NITRITE RESPONSE REGULATOR PROTEIN NARP"/>
    <property type="match status" value="1"/>
</dbReference>
<dbReference type="InterPro" id="IPR016032">
    <property type="entry name" value="Sig_transdc_resp-reg_C-effctor"/>
</dbReference>
<dbReference type="PANTHER" id="PTHR43214">
    <property type="entry name" value="TWO-COMPONENT RESPONSE REGULATOR"/>
    <property type="match status" value="1"/>
</dbReference>
<evidence type="ECO:0000313" key="6">
    <source>
        <dbReference type="EMBL" id="TNU74863.1"/>
    </source>
</evidence>
<organism evidence="6 7">
    <name type="scientific">Miniimonas arenae</name>
    <dbReference type="NCBI Taxonomy" id="676201"/>
    <lineage>
        <taxon>Bacteria</taxon>
        <taxon>Bacillati</taxon>
        <taxon>Actinomycetota</taxon>
        <taxon>Actinomycetes</taxon>
        <taxon>Micrococcales</taxon>
        <taxon>Beutenbergiaceae</taxon>
        <taxon>Miniimonas</taxon>
    </lineage>
</organism>
<dbReference type="EMBL" id="VENP01000020">
    <property type="protein sequence ID" value="TNU74863.1"/>
    <property type="molecule type" value="Genomic_DNA"/>
</dbReference>
<accession>A0A5C5BCC0</accession>
<dbReference type="GO" id="GO:0003677">
    <property type="term" value="F:DNA binding"/>
    <property type="evidence" value="ECO:0007669"/>
    <property type="project" value="UniProtKB-KW"/>
</dbReference>
<gene>
    <name evidence="6" type="ORF">FH969_07030</name>
</gene>
<dbReference type="InterPro" id="IPR039420">
    <property type="entry name" value="WalR-like"/>
</dbReference>
<dbReference type="GO" id="GO:0006355">
    <property type="term" value="P:regulation of DNA-templated transcription"/>
    <property type="evidence" value="ECO:0007669"/>
    <property type="project" value="InterPro"/>
</dbReference>
<dbReference type="InterPro" id="IPR011006">
    <property type="entry name" value="CheY-like_superfamily"/>
</dbReference>
<dbReference type="SUPFAM" id="SSF52172">
    <property type="entry name" value="CheY-like"/>
    <property type="match status" value="1"/>
</dbReference>
<keyword evidence="2" id="KW-0238">DNA-binding</keyword>
<keyword evidence="3" id="KW-0804">Transcription</keyword>
<evidence type="ECO:0000256" key="3">
    <source>
        <dbReference type="ARBA" id="ARBA00023163"/>
    </source>
</evidence>
<dbReference type="SUPFAM" id="SSF46894">
    <property type="entry name" value="C-terminal effector domain of the bipartite response regulators"/>
    <property type="match status" value="1"/>
</dbReference>
<evidence type="ECO:0000256" key="2">
    <source>
        <dbReference type="ARBA" id="ARBA00023125"/>
    </source>
</evidence>
<sequence length="215" mass="22760">MDRAHVVAAVDDHPVMLRGLASFLGEESGIELRLIAATCDELLALDLGDVDVVLLDVDLGDGSDVEDNVTRILAAGPRVILYTNEHRPVVVRAALRAGALGLVLKGDPESHVVEAIESAAAGEHYVSSRLAMQLVNDPAGAVHLSQREQEVLERLALGLPYPALAADLGIAVTTARTHVQHAMDAYAEAGITLRGGPREAVARSIRAGHIDPFRP</sequence>
<dbReference type="InterPro" id="IPR000792">
    <property type="entry name" value="Tscrpt_reg_LuxR_C"/>
</dbReference>
<dbReference type="Pfam" id="PF00196">
    <property type="entry name" value="GerE"/>
    <property type="match status" value="1"/>
</dbReference>
<dbReference type="OrthoDB" id="3771852at2"/>
<comment type="caution">
    <text evidence="6">The sequence shown here is derived from an EMBL/GenBank/DDBJ whole genome shotgun (WGS) entry which is preliminary data.</text>
</comment>
<keyword evidence="1" id="KW-0805">Transcription regulation</keyword>
<dbReference type="Proteomes" id="UP000313849">
    <property type="component" value="Unassembled WGS sequence"/>
</dbReference>
<dbReference type="AlphaFoldDB" id="A0A5C5BCC0"/>